<dbReference type="PANTHER" id="PTHR30038">
    <property type="entry name" value="ALDEHYDE FERREDOXIN OXIDOREDUCTASE"/>
    <property type="match status" value="1"/>
</dbReference>
<evidence type="ECO:0000313" key="11">
    <source>
        <dbReference type="Proteomes" id="UP000001431"/>
    </source>
</evidence>
<dbReference type="Proteomes" id="UP000001431">
    <property type="component" value="Chromosome"/>
</dbReference>
<sequence>MYGYSNRLVKVDLSSGKVVVEPLEVGVARRLIGGKGLANWLLYQYGIWRFDPLSGDNAIVFATGPLAGSMLPMTTRAWAAFRSPLTGILGGSNVGGTLGSVMKYAGVDALMIVGRAERPVYLVVRGDGVEIRDASHIWGRDAIETEEVLKRDHGRDAAVLAIGPAGENLVKFASINHEYWRQFGRTGGGAVLGFKRVKAVVFLPVRREVEVARPEEFREFARRFVKRFVEDAGIRAYREGGTPRLVEVAASTGFLPSKYWAEVTIEGWEKIAWPSIRAGYFLGPGACLHCPAACHRLVESKKFGVRVDLEYETIYALGSLLGITDLDCIIRLNDLADRLGMDTISLGNVVGFAIRMAERGAISLGVGWGDCEGVERLVLDIAYRRGVGDLLAEGVRAFAERIGALDEAVHVKGLEPAGYDPRTLRGMALGFAVAGRGADHLGTMAYAIDIAGRAGGRLSLSEEKVRAIIEFENLGAVMDSAPLCKFGRSVYTFDVIAEALRAVTGFDYTGREVAEAGARIVTLTRLINVKMGVDKRADLLPKPWLRPVKFEGVEYSIDPAEFEKALEKYYELRGWDKEGIPGEEALKGL</sequence>
<dbReference type="SUPFAM" id="SSF48310">
    <property type="entry name" value="Aldehyde ferredoxin oxidoreductase, C-terminal domains"/>
    <property type="match status" value="1"/>
</dbReference>
<dbReference type="eggNOG" id="arCOG00706">
    <property type="taxonomic scope" value="Archaea"/>
</dbReference>
<dbReference type="InterPro" id="IPR036503">
    <property type="entry name" value="Ald_Fedxn_OxRdtase_N_sf"/>
</dbReference>
<comment type="similarity">
    <text evidence="2">Belongs to the AOR/FOR family.</text>
</comment>
<comment type="cofactor">
    <cofactor evidence="8">
        <name>tungstopterin</name>
        <dbReference type="ChEBI" id="CHEBI:30402"/>
    </cofactor>
</comment>
<protein>
    <submittedName>
        <fullName evidence="10">Aldehyde ferredoxin oxidoreductase</fullName>
        <ecNumber evidence="10">1.2.7.5</ecNumber>
    </submittedName>
</protein>
<dbReference type="InterPro" id="IPR036021">
    <property type="entry name" value="Tungsten_al_ferr_oxy-like_C"/>
</dbReference>
<dbReference type="HOGENOM" id="CLU_020364_1_0_2"/>
<dbReference type="InterPro" id="IPR051919">
    <property type="entry name" value="W-dependent_AOR"/>
</dbReference>
<evidence type="ECO:0000256" key="3">
    <source>
        <dbReference type="ARBA" id="ARBA00022485"/>
    </source>
</evidence>
<evidence type="ECO:0000313" key="10">
    <source>
        <dbReference type="EMBL" id="ABO07641.1"/>
    </source>
</evidence>
<dbReference type="GO" id="GO:0046872">
    <property type="term" value="F:metal ion binding"/>
    <property type="evidence" value="ECO:0007669"/>
    <property type="project" value="UniProtKB-KW"/>
</dbReference>
<evidence type="ECO:0000256" key="5">
    <source>
        <dbReference type="ARBA" id="ARBA00023002"/>
    </source>
</evidence>
<dbReference type="InterPro" id="IPR013983">
    <property type="entry name" value="Ald_Fedxn_OxRdtase_N"/>
</dbReference>
<dbReference type="PANTHER" id="PTHR30038:SF9">
    <property type="entry name" value="ALDEHYDE FERREDOXIN OXIDOREDUCTASE"/>
    <property type="match status" value="1"/>
</dbReference>
<dbReference type="Pfam" id="PF01314">
    <property type="entry name" value="AFOR_C"/>
    <property type="match status" value="1"/>
</dbReference>
<dbReference type="Pfam" id="PF02730">
    <property type="entry name" value="AFOR_N"/>
    <property type="match status" value="1"/>
</dbReference>
<dbReference type="OrthoDB" id="30771at2157"/>
<dbReference type="Gene3D" id="1.10.569.10">
    <property type="entry name" value="Aldehyde Ferredoxin Oxidoreductase Protein, subunit A, domain 2"/>
    <property type="match status" value="1"/>
</dbReference>
<dbReference type="EC" id="1.2.7.5" evidence="10"/>
<evidence type="ECO:0000256" key="6">
    <source>
        <dbReference type="ARBA" id="ARBA00023004"/>
    </source>
</evidence>
<feature type="domain" description="Aldehyde ferredoxin oxidoreductase N-terminal" evidence="9">
    <location>
        <begin position="4"/>
        <end position="206"/>
    </location>
</feature>
<accession>A3MSM4</accession>
<evidence type="ECO:0000256" key="4">
    <source>
        <dbReference type="ARBA" id="ARBA00022723"/>
    </source>
</evidence>
<keyword evidence="3" id="KW-0004">4Fe-4S</keyword>
<dbReference type="InterPro" id="IPR001203">
    <property type="entry name" value="OxRdtase_Ald_Fedxn_C"/>
</dbReference>
<evidence type="ECO:0000256" key="8">
    <source>
        <dbReference type="ARBA" id="ARBA00049934"/>
    </source>
</evidence>
<dbReference type="InterPro" id="IPR013984">
    <property type="entry name" value="Ald_Fedxn_OxRdtase_dom2"/>
</dbReference>
<reference evidence="10" key="1">
    <citation type="submission" date="2007-02" db="EMBL/GenBank/DDBJ databases">
        <title>Complete sequence of Pyrobaculum calidifontis JCM 11548.</title>
        <authorList>
            <consortium name="US DOE Joint Genome Institute"/>
            <person name="Copeland A."/>
            <person name="Lucas S."/>
            <person name="Lapidus A."/>
            <person name="Barry K."/>
            <person name="Glavina del Rio T."/>
            <person name="Dalin E."/>
            <person name="Tice H."/>
            <person name="Pitluck S."/>
            <person name="Chain P."/>
            <person name="Malfatti S."/>
            <person name="Shin M."/>
            <person name="Vergez L."/>
            <person name="Schmutz J."/>
            <person name="Larimer F."/>
            <person name="Land M."/>
            <person name="Hauser L."/>
            <person name="Kyrpides N."/>
            <person name="Mikhailova N."/>
            <person name="Cozen A.E."/>
            <person name="Fitz-Gibbon S.T."/>
            <person name="House C.H."/>
            <person name="Saltikov C."/>
            <person name="Lowe T.M."/>
            <person name="Richardson P."/>
        </authorList>
    </citation>
    <scope>NUCLEOTIDE SEQUENCE [LARGE SCALE GENOMIC DNA]</scope>
    <source>
        <strain evidence="10">JCM 11548</strain>
    </source>
</reference>
<dbReference type="SMART" id="SM00790">
    <property type="entry name" value="AFOR_N"/>
    <property type="match status" value="1"/>
</dbReference>
<dbReference type="GO" id="GO:0009055">
    <property type="term" value="F:electron transfer activity"/>
    <property type="evidence" value="ECO:0007669"/>
    <property type="project" value="InterPro"/>
</dbReference>
<dbReference type="RefSeq" id="WP_011848898.1">
    <property type="nucleotide sequence ID" value="NC_009073.1"/>
</dbReference>
<keyword evidence="4" id="KW-0479">Metal-binding</keyword>
<dbReference type="InterPro" id="IPR013985">
    <property type="entry name" value="Ald_Fedxn_OxRdtase_dom3"/>
</dbReference>
<evidence type="ECO:0000256" key="7">
    <source>
        <dbReference type="ARBA" id="ARBA00023014"/>
    </source>
</evidence>
<keyword evidence="6" id="KW-0408">Iron</keyword>
<proteinExistence type="inferred from homology"/>
<keyword evidence="11" id="KW-1185">Reference proteome</keyword>
<dbReference type="GO" id="GO:0051539">
    <property type="term" value="F:4 iron, 4 sulfur cluster binding"/>
    <property type="evidence" value="ECO:0007669"/>
    <property type="project" value="UniProtKB-KW"/>
</dbReference>
<dbReference type="KEGG" id="pcl:Pcal_0204"/>
<evidence type="ECO:0000256" key="2">
    <source>
        <dbReference type="ARBA" id="ARBA00011032"/>
    </source>
</evidence>
<dbReference type="STRING" id="410359.Pcal_0204"/>
<keyword evidence="5 10" id="KW-0560">Oxidoreductase</keyword>
<name>A3MSM4_PYRCJ</name>
<evidence type="ECO:0000259" key="9">
    <source>
        <dbReference type="SMART" id="SM00790"/>
    </source>
</evidence>
<dbReference type="Gene3D" id="3.60.9.10">
    <property type="entry name" value="Aldehyde ferredoxin oxidoreductase, N-terminal domain"/>
    <property type="match status" value="1"/>
</dbReference>
<gene>
    <name evidence="10" type="ordered locus">Pcal_0204</name>
</gene>
<evidence type="ECO:0000256" key="1">
    <source>
        <dbReference type="ARBA" id="ARBA00001966"/>
    </source>
</evidence>
<comment type="cofactor">
    <cofactor evidence="1">
        <name>[4Fe-4S] cluster</name>
        <dbReference type="ChEBI" id="CHEBI:49883"/>
    </cofactor>
</comment>
<dbReference type="Gene3D" id="1.10.599.10">
    <property type="entry name" value="Aldehyde Ferredoxin Oxidoreductase Protein, subunit A, domain 3"/>
    <property type="match status" value="1"/>
</dbReference>
<keyword evidence="7" id="KW-0411">Iron-sulfur</keyword>
<dbReference type="AlphaFoldDB" id="A3MSM4"/>
<dbReference type="GO" id="GO:0033726">
    <property type="term" value="F:aldehyde ferredoxin oxidoreductase activity"/>
    <property type="evidence" value="ECO:0007669"/>
    <property type="project" value="UniProtKB-EC"/>
</dbReference>
<organism evidence="10 11">
    <name type="scientific">Pyrobaculum calidifontis (strain DSM 21063 / JCM 11548 / VA1)</name>
    <dbReference type="NCBI Taxonomy" id="410359"/>
    <lineage>
        <taxon>Archaea</taxon>
        <taxon>Thermoproteota</taxon>
        <taxon>Thermoprotei</taxon>
        <taxon>Thermoproteales</taxon>
        <taxon>Thermoproteaceae</taxon>
        <taxon>Pyrobaculum</taxon>
    </lineage>
</organism>
<dbReference type="EMBL" id="CP000561">
    <property type="protein sequence ID" value="ABO07641.1"/>
    <property type="molecule type" value="Genomic_DNA"/>
</dbReference>
<dbReference type="GeneID" id="4910224"/>
<dbReference type="SUPFAM" id="SSF56228">
    <property type="entry name" value="Aldehyde ferredoxin oxidoreductase, N-terminal domain"/>
    <property type="match status" value="1"/>
</dbReference>